<protein>
    <submittedName>
        <fullName evidence="2">Uncharacterized protein</fullName>
    </submittedName>
</protein>
<dbReference type="HOGENOM" id="CLU_2170657_0_0_1"/>
<keyword evidence="1" id="KW-0812">Transmembrane</keyword>
<name>A0A067MQY5_BOTB1</name>
<dbReference type="AlphaFoldDB" id="A0A067MQY5"/>
<evidence type="ECO:0000256" key="1">
    <source>
        <dbReference type="SAM" id="Phobius"/>
    </source>
</evidence>
<proteinExistence type="predicted"/>
<keyword evidence="1" id="KW-1133">Transmembrane helix</keyword>
<dbReference type="Proteomes" id="UP000027195">
    <property type="component" value="Unassembled WGS sequence"/>
</dbReference>
<reference evidence="3" key="1">
    <citation type="journal article" date="2014" name="Proc. Natl. Acad. Sci. U.S.A.">
        <title>Extensive sampling of basidiomycete genomes demonstrates inadequacy of the white-rot/brown-rot paradigm for wood decay fungi.</title>
        <authorList>
            <person name="Riley R."/>
            <person name="Salamov A.A."/>
            <person name="Brown D.W."/>
            <person name="Nagy L.G."/>
            <person name="Floudas D."/>
            <person name="Held B.W."/>
            <person name="Levasseur A."/>
            <person name="Lombard V."/>
            <person name="Morin E."/>
            <person name="Otillar R."/>
            <person name="Lindquist E.A."/>
            <person name="Sun H."/>
            <person name="LaButti K.M."/>
            <person name="Schmutz J."/>
            <person name="Jabbour D."/>
            <person name="Luo H."/>
            <person name="Baker S.E."/>
            <person name="Pisabarro A.G."/>
            <person name="Walton J.D."/>
            <person name="Blanchette R.A."/>
            <person name="Henrissat B."/>
            <person name="Martin F."/>
            <person name="Cullen D."/>
            <person name="Hibbett D.S."/>
            <person name="Grigoriev I.V."/>
        </authorList>
    </citation>
    <scope>NUCLEOTIDE SEQUENCE [LARGE SCALE GENOMIC DNA]</scope>
    <source>
        <strain evidence="3">FD-172 SS1</strain>
    </source>
</reference>
<keyword evidence="3" id="KW-1185">Reference proteome</keyword>
<evidence type="ECO:0000313" key="2">
    <source>
        <dbReference type="EMBL" id="KDQ13996.1"/>
    </source>
</evidence>
<feature type="transmembrane region" description="Helical" evidence="1">
    <location>
        <begin position="86"/>
        <end position="104"/>
    </location>
</feature>
<organism evidence="2 3">
    <name type="scientific">Botryobasidium botryosum (strain FD-172 SS1)</name>
    <dbReference type="NCBI Taxonomy" id="930990"/>
    <lineage>
        <taxon>Eukaryota</taxon>
        <taxon>Fungi</taxon>
        <taxon>Dikarya</taxon>
        <taxon>Basidiomycota</taxon>
        <taxon>Agaricomycotina</taxon>
        <taxon>Agaricomycetes</taxon>
        <taxon>Cantharellales</taxon>
        <taxon>Botryobasidiaceae</taxon>
        <taxon>Botryobasidium</taxon>
    </lineage>
</organism>
<accession>A0A067MQY5</accession>
<gene>
    <name evidence="2" type="ORF">BOTBODRAFT_357148</name>
</gene>
<dbReference type="InParanoid" id="A0A067MQY5"/>
<keyword evidence="1" id="KW-0472">Membrane</keyword>
<dbReference type="EMBL" id="KL198040">
    <property type="protein sequence ID" value="KDQ13996.1"/>
    <property type="molecule type" value="Genomic_DNA"/>
</dbReference>
<sequence length="110" mass="12031">MSPTPQEEYSDELKPYWKAEKRAKRAVALLEMREGGPAETIPQPLDGKRKRKGKLIELMGLGPAEDEAPTSKAAAAKRRQFSRCKVGGLVFVLCIVGVVAFAYLDAGEVL</sequence>
<evidence type="ECO:0000313" key="3">
    <source>
        <dbReference type="Proteomes" id="UP000027195"/>
    </source>
</evidence>